<dbReference type="Proteomes" id="UP000075243">
    <property type="component" value="Unassembled WGS sequence"/>
</dbReference>
<organism evidence="2 3">
    <name type="scientific">Cajanus cajan</name>
    <name type="common">Pigeon pea</name>
    <name type="synonym">Cajanus indicus</name>
    <dbReference type="NCBI Taxonomy" id="3821"/>
    <lineage>
        <taxon>Eukaryota</taxon>
        <taxon>Viridiplantae</taxon>
        <taxon>Streptophyta</taxon>
        <taxon>Embryophyta</taxon>
        <taxon>Tracheophyta</taxon>
        <taxon>Spermatophyta</taxon>
        <taxon>Magnoliopsida</taxon>
        <taxon>eudicotyledons</taxon>
        <taxon>Gunneridae</taxon>
        <taxon>Pentapetalae</taxon>
        <taxon>rosids</taxon>
        <taxon>fabids</taxon>
        <taxon>Fabales</taxon>
        <taxon>Fabaceae</taxon>
        <taxon>Papilionoideae</taxon>
        <taxon>50 kb inversion clade</taxon>
        <taxon>NPAAA clade</taxon>
        <taxon>indigoferoid/millettioid clade</taxon>
        <taxon>Phaseoleae</taxon>
        <taxon>Cajanus</taxon>
    </lineage>
</organism>
<dbReference type="OMA" id="YDYDFYR"/>
<feature type="signal peptide" evidence="1">
    <location>
        <begin position="1"/>
        <end position="25"/>
    </location>
</feature>
<feature type="chain" id="PRO_5007587804" evidence="1">
    <location>
        <begin position="26"/>
        <end position="85"/>
    </location>
</feature>
<protein>
    <submittedName>
        <fullName evidence="2">Uncharacterized protein</fullName>
    </submittedName>
</protein>
<evidence type="ECO:0000256" key="1">
    <source>
        <dbReference type="SAM" id="SignalP"/>
    </source>
</evidence>
<evidence type="ECO:0000313" key="2">
    <source>
        <dbReference type="EMBL" id="KYP39432.1"/>
    </source>
</evidence>
<gene>
    <name evidence="2" type="ORF">KK1_039267</name>
</gene>
<dbReference type="Gramene" id="C.cajan_39053.t">
    <property type="protein sequence ID" value="C.cajan_39053.t.cds1"/>
    <property type="gene ID" value="C.cajan_39053"/>
</dbReference>
<proteinExistence type="predicted"/>
<name>A0A151RA48_CAJCA</name>
<dbReference type="AlphaFoldDB" id="A0A151RA48"/>
<evidence type="ECO:0000313" key="3">
    <source>
        <dbReference type="Proteomes" id="UP000075243"/>
    </source>
</evidence>
<dbReference type="EMBL" id="KQ483909">
    <property type="protein sequence ID" value="KYP39432.1"/>
    <property type="molecule type" value="Genomic_DNA"/>
</dbReference>
<keyword evidence="1" id="KW-0732">Signal</keyword>
<reference evidence="2" key="1">
    <citation type="journal article" date="2012" name="Nat. Biotechnol.">
        <title>Draft genome sequence of pigeonpea (Cajanus cajan), an orphan legume crop of resource-poor farmers.</title>
        <authorList>
            <person name="Varshney R.K."/>
            <person name="Chen W."/>
            <person name="Li Y."/>
            <person name="Bharti A.K."/>
            <person name="Saxena R.K."/>
            <person name="Schlueter J.A."/>
            <person name="Donoghue M.T."/>
            <person name="Azam S."/>
            <person name="Fan G."/>
            <person name="Whaley A.M."/>
            <person name="Farmer A.D."/>
            <person name="Sheridan J."/>
            <person name="Iwata A."/>
            <person name="Tuteja R."/>
            <person name="Penmetsa R.V."/>
            <person name="Wu W."/>
            <person name="Upadhyaya H.D."/>
            <person name="Yang S.P."/>
            <person name="Shah T."/>
            <person name="Saxena K.B."/>
            <person name="Michael T."/>
            <person name="McCombie W.R."/>
            <person name="Yang B."/>
            <person name="Zhang G."/>
            <person name="Yang H."/>
            <person name="Wang J."/>
            <person name="Spillane C."/>
            <person name="Cook D.R."/>
            <person name="May G.D."/>
            <person name="Xu X."/>
            <person name="Jackson S.A."/>
        </authorList>
    </citation>
    <scope>NUCLEOTIDE SEQUENCE [LARGE SCALE GENOMIC DNA]</scope>
</reference>
<accession>A0A151RA48</accession>
<keyword evidence="3" id="KW-1185">Reference proteome</keyword>
<sequence>MATRGSNPRFVLIVLLTLVLSLIMCQEIVATGRLRSKEGCGIACHGKVTGSHNPLEMEEHDQAHDDYDYDFYRKHGDIPSPGAGH</sequence>